<dbReference type="EMBL" id="CACVBM020001063">
    <property type="protein sequence ID" value="CAA7028061.1"/>
    <property type="molecule type" value="Genomic_DNA"/>
</dbReference>
<organism evidence="6 7">
    <name type="scientific">Microthlaspi erraticum</name>
    <dbReference type="NCBI Taxonomy" id="1685480"/>
    <lineage>
        <taxon>Eukaryota</taxon>
        <taxon>Viridiplantae</taxon>
        <taxon>Streptophyta</taxon>
        <taxon>Embryophyta</taxon>
        <taxon>Tracheophyta</taxon>
        <taxon>Spermatophyta</taxon>
        <taxon>Magnoliopsida</taxon>
        <taxon>eudicotyledons</taxon>
        <taxon>Gunneridae</taxon>
        <taxon>Pentapetalae</taxon>
        <taxon>rosids</taxon>
        <taxon>malvids</taxon>
        <taxon>Brassicales</taxon>
        <taxon>Brassicaceae</taxon>
        <taxon>Coluteocarpeae</taxon>
        <taxon>Microthlaspi</taxon>
    </lineage>
</organism>
<accession>A0A6D2IJ84</accession>
<evidence type="ECO:0000256" key="1">
    <source>
        <dbReference type="ARBA" id="ARBA00022723"/>
    </source>
</evidence>
<dbReference type="SUPFAM" id="SSF57850">
    <property type="entry name" value="RING/U-box"/>
    <property type="match status" value="1"/>
</dbReference>
<dbReference type="OrthoDB" id="1029526at2759"/>
<dbReference type="PANTHER" id="PTHR45931:SF16">
    <property type="entry name" value="RING_U-BOX SUPERFAMILY PROTEIN"/>
    <property type="match status" value="1"/>
</dbReference>
<dbReference type="GO" id="GO:0008270">
    <property type="term" value="F:zinc ion binding"/>
    <property type="evidence" value="ECO:0007669"/>
    <property type="project" value="UniProtKB-KW"/>
</dbReference>
<dbReference type="AlphaFoldDB" id="A0A6D2IJ84"/>
<dbReference type="Proteomes" id="UP000467841">
    <property type="component" value="Unassembled WGS sequence"/>
</dbReference>
<dbReference type="InterPro" id="IPR051834">
    <property type="entry name" value="RING_finger_E3_ligase"/>
</dbReference>
<keyword evidence="3" id="KW-0862">Zinc</keyword>
<evidence type="ECO:0000313" key="6">
    <source>
        <dbReference type="EMBL" id="CAA7028061.1"/>
    </source>
</evidence>
<dbReference type="InterPro" id="IPR013083">
    <property type="entry name" value="Znf_RING/FYVE/PHD"/>
</dbReference>
<keyword evidence="7" id="KW-1185">Reference proteome</keyword>
<feature type="domain" description="RING-type" evidence="5">
    <location>
        <begin position="154"/>
        <end position="197"/>
    </location>
</feature>
<comment type="caution">
    <text evidence="6">The sequence shown here is derived from an EMBL/GenBank/DDBJ whole genome shotgun (WGS) entry which is preliminary data.</text>
</comment>
<reference evidence="6" key="1">
    <citation type="submission" date="2020-01" db="EMBL/GenBank/DDBJ databases">
        <authorList>
            <person name="Mishra B."/>
        </authorList>
    </citation>
    <scope>NUCLEOTIDE SEQUENCE [LARGE SCALE GENOMIC DNA]</scope>
</reference>
<evidence type="ECO:0000313" key="7">
    <source>
        <dbReference type="Proteomes" id="UP000467841"/>
    </source>
</evidence>
<dbReference type="GO" id="GO:0006511">
    <property type="term" value="P:ubiquitin-dependent protein catabolic process"/>
    <property type="evidence" value="ECO:0007669"/>
    <property type="project" value="TreeGrafter"/>
</dbReference>
<keyword evidence="1" id="KW-0479">Metal-binding</keyword>
<gene>
    <name evidence="6" type="ORF">MERR_LOCUS15296</name>
</gene>
<protein>
    <recommendedName>
        <fullName evidence="5">RING-type domain-containing protein</fullName>
    </recommendedName>
</protein>
<evidence type="ECO:0000259" key="5">
    <source>
        <dbReference type="PROSITE" id="PS50089"/>
    </source>
</evidence>
<dbReference type="Pfam" id="PF13639">
    <property type="entry name" value="zf-RING_2"/>
    <property type="match status" value="1"/>
</dbReference>
<dbReference type="GO" id="GO:0005634">
    <property type="term" value="C:nucleus"/>
    <property type="evidence" value="ECO:0007669"/>
    <property type="project" value="TreeGrafter"/>
</dbReference>
<keyword evidence="2 4" id="KW-0863">Zinc-finger</keyword>
<dbReference type="Gene3D" id="3.30.40.10">
    <property type="entry name" value="Zinc/RING finger domain, C3HC4 (zinc finger)"/>
    <property type="match status" value="1"/>
</dbReference>
<sequence length="220" mass="24731">METSCDRIEVAIMSVANLPINLESRNTVKIYLYNIIQEVVGDVRGSVTHLGASYIRLQPRGGFTPPNLSEFLRDMSVPESGDLGQLIAYEIDQRLSADNTLREPVFVTVNVFFIIERPILLSPAKGASRGVLQRLVEEQRVEPKDLEGKSETQCSICIVDFCESRECITELPECKHMFHENCLFEWFSCQSSCPLCRGVPYEGDGNKQSQRLGLRALNLS</sequence>
<evidence type="ECO:0000256" key="4">
    <source>
        <dbReference type="PROSITE-ProRule" id="PRU00175"/>
    </source>
</evidence>
<name>A0A6D2IJ84_9BRAS</name>
<dbReference type="PROSITE" id="PS50089">
    <property type="entry name" value="ZF_RING_2"/>
    <property type="match status" value="1"/>
</dbReference>
<dbReference type="InterPro" id="IPR001841">
    <property type="entry name" value="Znf_RING"/>
</dbReference>
<evidence type="ECO:0000256" key="3">
    <source>
        <dbReference type="ARBA" id="ARBA00022833"/>
    </source>
</evidence>
<dbReference type="GO" id="GO:0061630">
    <property type="term" value="F:ubiquitin protein ligase activity"/>
    <property type="evidence" value="ECO:0007669"/>
    <property type="project" value="TreeGrafter"/>
</dbReference>
<evidence type="ECO:0000256" key="2">
    <source>
        <dbReference type="ARBA" id="ARBA00022771"/>
    </source>
</evidence>
<proteinExistence type="predicted"/>
<dbReference type="PANTHER" id="PTHR45931">
    <property type="entry name" value="SI:CH211-59O9.10"/>
    <property type="match status" value="1"/>
</dbReference>